<gene>
    <name evidence="2" type="ORF">KIN20_023760</name>
</gene>
<keyword evidence="3" id="KW-1185">Reference proteome</keyword>
<evidence type="ECO:0000313" key="3">
    <source>
        <dbReference type="Proteomes" id="UP001196413"/>
    </source>
</evidence>
<feature type="compositionally biased region" description="Basic and acidic residues" evidence="1">
    <location>
        <begin position="8"/>
        <end position="18"/>
    </location>
</feature>
<comment type="caution">
    <text evidence="2">The sequence shown here is derived from an EMBL/GenBank/DDBJ whole genome shotgun (WGS) entry which is preliminary data.</text>
</comment>
<evidence type="ECO:0000256" key="1">
    <source>
        <dbReference type="SAM" id="MobiDB-lite"/>
    </source>
</evidence>
<evidence type="ECO:0000313" key="2">
    <source>
        <dbReference type="EMBL" id="KAJ1363815.1"/>
    </source>
</evidence>
<dbReference type="Proteomes" id="UP001196413">
    <property type="component" value="Unassembled WGS sequence"/>
</dbReference>
<dbReference type="EMBL" id="JAHQIW010004803">
    <property type="protein sequence ID" value="KAJ1363815.1"/>
    <property type="molecule type" value="Genomic_DNA"/>
</dbReference>
<reference evidence="2" key="1">
    <citation type="submission" date="2021-06" db="EMBL/GenBank/DDBJ databases">
        <title>Parelaphostrongylus tenuis whole genome reference sequence.</title>
        <authorList>
            <person name="Garwood T.J."/>
            <person name="Larsen P.A."/>
            <person name="Fountain-Jones N.M."/>
            <person name="Garbe J.R."/>
            <person name="Macchietto M.G."/>
            <person name="Kania S.A."/>
            <person name="Gerhold R.W."/>
            <person name="Richards J.E."/>
            <person name="Wolf T.M."/>
        </authorList>
    </citation>
    <scope>NUCLEOTIDE SEQUENCE</scope>
    <source>
        <strain evidence="2">MNPRO001-30</strain>
        <tissue evidence="2">Meninges</tissue>
    </source>
</reference>
<protein>
    <submittedName>
        <fullName evidence="2">Uncharacterized protein</fullName>
    </submittedName>
</protein>
<name>A0AAD5MSE4_PARTN</name>
<dbReference type="AlphaFoldDB" id="A0AAD5MSE4"/>
<accession>A0AAD5MSE4</accession>
<proteinExistence type="predicted"/>
<sequence>MGKTCQYDSRHSHGRPIERTSQPQADHRVATQPIRQPRHVISVHQLYPPTIHKHEELLRCSFTLSNVMVYSDVFMVSA</sequence>
<feature type="region of interest" description="Disordered" evidence="1">
    <location>
        <begin position="1"/>
        <end position="31"/>
    </location>
</feature>
<organism evidence="2 3">
    <name type="scientific">Parelaphostrongylus tenuis</name>
    <name type="common">Meningeal worm</name>
    <dbReference type="NCBI Taxonomy" id="148309"/>
    <lineage>
        <taxon>Eukaryota</taxon>
        <taxon>Metazoa</taxon>
        <taxon>Ecdysozoa</taxon>
        <taxon>Nematoda</taxon>
        <taxon>Chromadorea</taxon>
        <taxon>Rhabditida</taxon>
        <taxon>Rhabditina</taxon>
        <taxon>Rhabditomorpha</taxon>
        <taxon>Strongyloidea</taxon>
        <taxon>Metastrongylidae</taxon>
        <taxon>Parelaphostrongylus</taxon>
    </lineage>
</organism>